<dbReference type="Pfam" id="PF01177">
    <property type="entry name" value="Asp_Glu_race"/>
    <property type="match status" value="1"/>
</dbReference>
<gene>
    <name evidence="3" type="ORF">BGZ96_001132</name>
</gene>
<dbReference type="InterPro" id="IPR033134">
    <property type="entry name" value="Asp/Glu_racemase_AS_2"/>
</dbReference>
<evidence type="ECO:0000313" key="4">
    <source>
        <dbReference type="Proteomes" id="UP001194696"/>
    </source>
</evidence>
<dbReference type="Proteomes" id="UP001194696">
    <property type="component" value="Unassembled WGS sequence"/>
</dbReference>
<accession>A0ABQ7JN05</accession>
<evidence type="ECO:0008006" key="5">
    <source>
        <dbReference type="Google" id="ProtNLM"/>
    </source>
</evidence>
<comment type="caution">
    <text evidence="3">The sequence shown here is derived from an EMBL/GenBank/DDBJ whole genome shotgun (WGS) entry which is preliminary data.</text>
</comment>
<organism evidence="3 4">
    <name type="scientific">Linnemannia gamsii</name>
    <dbReference type="NCBI Taxonomy" id="64522"/>
    <lineage>
        <taxon>Eukaryota</taxon>
        <taxon>Fungi</taxon>
        <taxon>Fungi incertae sedis</taxon>
        <taxon>Mucoromycota</taxon>
        <taxon>Mortierellomycotina</taxon>
        <taxon>Mortierellomycetes</taxon>
        <taxon>Mortierellales</taxon>
        <taxon>Mortierellaceae</taxon>
        <taxon>Linnemannia</taxon>
    </lineage>
</organism>
<dbReference type="EMBL" id="JAAAIM010001181">
    <property type="protein sequence ID" value="KAG0281461.1"/>
    <property type="molecule type" value="Genomic_DNA"/>
</dbReference>
<dbReference type="InterPro" id="IPR001920">
    <property type="entry name" value="Asp/Glu_race"/>
</dbReference>
<name>A0ABQ7JN05_9FUNG</name>
<evidence type="ECO:0000313" key="3">
    <source>
        <dbReference type="EMBL" id="KAG0281461.1"/>
    </source>
</evidence>
<dbReference type="SUPFAM" id="SSF53681">
    <property type="entry name" value="Aspartate/glutamate racemase"/>
    <property type="match status" value="2"/>
</dbReference>
<dbReference type="Gene3D" id="3.40.50.1860">
    <property type="match status" value="2"/>
</dbReference>
<keyword evidence="4" id="KW-1185">Reference proteome</keyword>
<evidence type="ECO:0000256" key="2">
    <source>
        <dbReference type="ARBA" id="ARBA00023235"/>
    </source>
</evidence>
<dbReference type="PROSITE" id="PS00924">
    <property type="entry name" value="ASP_GLU_RACEMASE_2"/>
    <property type="match status" value="1"/>
</dbReference>
<dbReference type="NCBIfam" id="TIGR00035">
    <property type="entry name" value="asp_race"/>
    <property type="match status" value="1"/>
</dbReference>
<dbReference type="InterPro" id="IPR015942">
    <property type="entry name" value="Asp/Glu/hydantoin_racemase"/>
</dbReference>
<evidence type="ECO:0000256" key="1">
    <source>
        <dbReference type="ARBA" id="ARBA00007847"/>
    </source>
</evidence>
<proteinExistence type="inferred from homology"/>
<sequence>MLAQRSSVAADQDHVPFALLSCPEIPDRSSAVETGDARVPAMIHARLRQLEQAGCGAVAIPCNTAHYWRHDFTASLQVPLIDMVSVTAQHAARLGARSAVVLGTRSTIRYRLYDAALKGFGIQPIEVSDEIVHSTHCAIALAKSGNLDSSSKQLAYSLAASRALHPDIIILGCTELPMVLPAATKDADLIDSTTCLADACIHWWRSKLELASERGTTLQRIGNSSMPANAAGLAGSCPNASRMAALNLTGCAVSSTTIGTPGSR</sequence>
<reference evidence="3 4" key="1">
    <citation type="journal article" date="2020" name="Fungal Divers.">
        <title>Resolving the Mortierellaceae phylogeny through synthesis of multi-gene phylogenetics and phylogenomics.</title>
        <authorList>
            <person name="Vandepol N."/>
            <person name="Liber J."/>
            <person name="Desiro A."/>
            <person name="Na H."/>
            <person name="Kennedy M."/>
            <person name="Barry K."/>
            <person name="Grigoriev I.V."/>
            <person name="Miller A.N."/>
            <person name="O'Donnell K."/>
            <person name="Stajich J.E."/>
            <person name="Bonito G."/>
        </authorList>
    </citation>
    <scope>NUCLEOTIDE SEQUENCE [LARGE SCALE GENOMIC DNA]</scope>
    <source>
        <strain evidence="3 4">AD045</strain>
    </source>
</reference>
<keyword evidence="2" id="KW-0413">Isomerase</keyword>
<protein>
    <recommendedName>
        <fullName evidence="5">Aspartate racemase</fullName>
    </recommendedName>
</protein>
<comment type="similarity">
    <text evidence="1">Belongs to the aspartate/glutamate racemases family.</text>
</comment>
<dbReference type="InterPro" id="IPR004380">
    <property type="entry name" value="Asp_race"/>
</dbReference>
<dbReference type="PANTHER" id="PTHR21198">
    <property type="entry name" value="GLUTAMATE RACEMASE"/>
    <property type="match status" value="1"/>
</dbReference>
<dbReference type="PANTHER" id="PTHR21198:SF7">
    <property type="entry name" value="ASPARTATE-GLUTAMATE RACEMASE FAMILY"/>
    <property type="match status" value="1"/>
</dbReference>